<comment type="caution">
    <text evidence="1">The sequence shown here is derived from an EMBL/GenBank/DDBJ whole genome shotgun (WGS) entry which is preliminary data.</text>
</comment>
<keyword evidence="2" id="KW-1185">Reference proteome</keyword>
<reference evidence="1 2" key="1">
    <citation type="submission" date="2020-03" db="EMBL/GenBank/DDBJ databases">
        <title>Dissostichus mawsoni Genome sequencing and assembly.</title>
        <authorList>
            <person name="Park H."/>
        </authorList>
    </citation>
    <scope>NUCLEOTIDE SEQUENCE [LARGE SCALE GENOMIC DNA]</scope>
    <source>
        <strain evidence="1">DM0001</strain>
        <tissue evidence="1">Muscle</tissue>
    </source>
</reference>
<proteinExistence type="predicted"/>
<protein>
    <submittedName>
        <fullName evidence="1">Uncharacterized protein</fullName>
    </submittedName>
</protein>
<sequence>MDDKSLLLLLGHKEAQCRAEEAEWSSQAAGPHSQTATAHIPSFKWPAEPMGASGPKMAEVRQFRQFPHPPGPVHIWPDDARALGVVGRSVVAVVVERLVTPARLPIVHVGSGSGHHPPSVGGVLRRGGVALALCVGGQHDLPLVLYPDHPSATSASVQELGAQVDDRVVGAGSPHGGEEGLALVPVGVREAHGSLLLQRRLLGGGQQAGVHLSFRPAIGHNEGVVGLRAPPLAAAGSRHAHHRPAAALPQHALLFVTFASGAVGSGAPRVAVAVTHDPADGEPGEDGSGGEG</sequence>
<evidence type="ECO:0000313" key="1">
    <source>
        <dbReference type="EMBL" id="KAF3834913.1"/>
    </source>
</evidence>
<accession>A0A7J5XDI7</accession>
<dbReference type="EMBL" id="JAAKFY010000025">
    <property type="protein sequence ID" value="KAF3834913.1"/>
    <property type="molecule type" value="Genomic_DNA"/>
</dbReference>
<organism evidence="1 2">
    <name type="scientific">Dissostichus mawsoni</name>
    <name type="common">Antarctic cod</name>
    <dbReference type="NCBI Taxonomy" id="36200"/>
    <lineage>
        <taxon>Eukaryota</taxon>
        <taxon>Metazoa</taxon>
        <taxon>Chordata</taxon>
        <taxon>Craniata</taxon>
        <taxon>Vertebrata</taxon>
        <taxon>Euteleostomi</taxon>
        <taxon>Actinopterygii</taxon>
        <taxon>Neopterygii</taxon>
        <taxon>Teleostei</taxon>
        <taxon>Neoteleostei</taxon>
        <taxon>Acanthomorphata</taxon>
        <taxon>Eupercaria</taxon>
        <taxon>Perciformes</taxon>
        <taxon>Notothenioidei</taxon>
        <taxon>Nototheniidae</taxon>
        <taxon>Dissostichus</taxon>
    </lineage>
</organism>
<evidence type="ECO:0000313" key="2">
    <source>
        <dbReference type="Proteomes" id="UP000518266"/>
    </source>
</evidence>
<dbReference type="Proteomes" id="UP000518266">
    <property type="component" value="Unassembled WGS sequence"/>
</dbReference>
<name>A0A7J5XDI7_DISMA</name>
<dbReference type="AlphaFoldDB" id="A0A7J5XDI7"/>
<gene>
    <name evidence="1" type="ORF">F7725_027471</name>
</gene>